<name>A0ABU8GL72_9ACTN</name>
<dbReference type="EMBL" id="JBBAYM010000025">
    <property type="protein sequence ID" value="MEI5613913.1"/>
    <property type="molecule type" value="Genomic_DNA"/>
</dbReference>
<evidence type="ECO:0008006" key="3">
    <source>
        <dbReference type="Google" id="ProtNLM"/>
    </source>
</evidence>
<gene>
    <name evidence="1" type="ORF">WB403_32705</name>
</gene>
<keyword evidence="2" id="KW-1185">Reference proteome</keyword>
<sequence>MGTIPIDRASWPEDGRIGGITAGEHAGLYLLLAVEIDNSWAFYISEDPRTGEVDQLKADDFWAADEVTPLLVEEMAVEWTDESRDAALEKEIFDLRGEWHKRRRRNALIRSLFRRPGHRT</sequence>
<comment type="caution">
    <text evidence="1">The sequence shown here is derived from an EMBL/GenBank/DDBJ whole genome shotgun (WGS) entry which is preliminary data.</text>
</comment>
<reference evidence="1 2" key="1">
    <citation type="submission" date="2024-03" db="EMBL/GenBank/DDBJ databases">
        <title>First Report of Pectobacterium brasiliscabiei causing potato scab in china.</title>
        <authorList>
            <person name="Handique U."/>
        </authorList>
    </citation>
    <scope>NUCLEOTIDE SEQUENCE [LARGE SCALE GENOMIC DNA]</scope>
    <source>
        <strain evidence="1 2">ZRIMU1503</strain>
    </source>
</reference>
<proteinExistence type="predicted"/>
<dbReference type="Proteomes" id="UP001365781">
    <property type="component" value="Unassembled WGS sequence"/>
</dbReference>
<evidence type="ECO:0000313" key="1">
    <source>
        <dbReference type="EMBL" id="MEI5613913.1"/>
    </source>
</evidence>
<dbReference type="RefSeq" id="WP_336542247.1">
    <property type="nucleotide sequence ID" value="NZ_JBBAYL010000017.1"/>
</dbReference>
<protein>
    <recommendedName>
        <fullName evidence="3">Immunity protein 63 domain-containing protein</fullName>
    </recommendedName>
</protein>
<evidence type="ECO:0000313" key="2">
    <source>
        <dbReference type="Proteomes" id="UP001365781"/>
    </source>
</evidence>
<accession>A0ABU8GL72</accession>
<organism evidence="1 2">
    <name type="scientific">Streptomyces brasiliscabiei</name>
    <dbReference type="NCBI Taxonomy" id="2736302"/>
    <lineage>
        <taxon>Bacteria</taxon>
        <taxon>Bacillati</taxon>
        <taxon>Actinomycetota</taxon>
        <taxon>Actinomycetes</taxon>
        <taxon>Kitasatosporales</taxon>
        <taxon>Streptomycetaceae</taxon>
        <taxon>Streptomyces</taxon>
    </lineage>
</organism>